<keyword evidence="1" id="KW-0812">Transmembrane</keyword>
<evidence type="ECO:0000256" key="1">
    <source>
        <dbReference type="SAM" id="Phobius"/>
    </source>
</evidence>
<keyword evidence="1" id="KW-0472">Membrane</keyword>
<evidence type="ECO:0008006" key="4">
    <source>
        <dbReference type="Google" id="ProtNLM"/>
    </source>
</evidence>
<proteinExistence type="predicted"/>
<reference evidence="2 3" key="1">
    <citation type="submission" date="2016-08" db="EMBL/GenBank/DDBJ databases">
        <title>Campylobacter species from sea mammals.</title>
        <authorList>
            <person name="Gilbert M.J."/>
            <person name="Byrne B.A."/>
            <person name="Zomer A.L."/>
            <person name="Wagenaar J.A."/>
        </authorList>
    </citation>
    <scope>NUCLEOTIDE SEQUENCE [LARGE SCALE GENOMIC DNA]</scope>
    <source>
        <strain evidence="2 3">1105248</strain>
    </source>
</reference>
<organism evidence="2 3">
    <name type="scientific">Campylobacter pinnipediorum subsp. pinnipediorum</name>
    <dbReference type="NCBI Taxonomy" id="1660067"/>
    <lineage>
        <taxon>Bacteria</taxon>
        <taxon>Pseudomonadati</taxon>
        <taxon>Campylobacterota</taxon>
        <taxon>Epsilonproteobacteria</taxon>
        <taxon>Campylobacterales</taxon>
        <taxon>Campylobacteraceae</taxon>
        <taxon>Campylobacter</taxon>
    </lineage>
</organism>
<dbReference type="RefSeq" id="WP_078415200.1">
    <property type="nucleotide sequence ID" value="NZ_CP012546.1"/>
</dbReference>
<evidence type="ECO:0000313" key="3">
    <source>
        <dbReference type="Proteomes" id="UP000189728"/>
    </source>
</evidence>
<gene>
    <name evidence="2" type="ORF">BFG04_08260</name>
</gene>
<accession>A0AAX0LC62</accession>
<comment type="caution">
    <text evidence="2">The sequence shown here is derived from an EMBL/GenBank/DDBJ whole genome shotgun (WGS) entry which is preliminary data.</text>
</comment>
<evidence type="ECO:0000313" key="2">
    <source>
        <dbReference type="EMBL" id="OPA81984.1"/>
    </source>
</evidence>
<sequence length="103" mass="10968">MKKISKNLKKIYWLLVCSPVFLFGAGDNVLKKMATAANEQITEAGSSVASVLNTVILVLGVLWIIFLALVAFFNIEAAKNHAKGILIASIILGICYGLSAAAM</sequence>
<name>A0AAX0LC62_9BACT</name>
<dbReference type="EMBL" id="MCRK01000009">
    <property type="protein sequence ID" value="OPA81984.1"/>
    <property type="molecule type" value="Genomic_DNA"/>
</dbReference>
<dbReference type="AlphaFoldDB" id="A0AAX0LC62"/>
<protein>
    <recommendedName>
        <fullName evidence="4">Conjugal transfer protein TrbC</fullName>
    </recommendedName>
</protein>
<feature type="transmembrane region" description="Helical" evidence="1">
    <location>
        <begin position="50"/>
        <end position="73"/>
    </location>
</feature>
<feature type="transmembrane region" description="Helical" evidence="1">
    <location>
        <begin position="12"/>
        <end position="30"/>
    </location>
</feature>
<dbReference type="Proteomes" id="UP000189728">
    <property type="component" value="Unassembled WGS sequence"/>
</dbReference>
<keyword evidence="1" id="KW-1133">Transmembrane helix</keyword>
<feature type="transmembrane region" description="Helical" evidence="1">
    <location>
        <begin position="85"/>
        <end position="102"/>
    </location>
</feature>